<feature type="region of interest" description="Disordered" evidence="1">
    <location>
        <begin position="1"/>
        <end position="20"/>
    </location>
</feature>
<dbReference type="AlphaFoldDB" id="A0A0H5QHB2"/>
<evidence type="ECO:0000256" key="1">
    <source>
        <dbReference type="SAM" id="MobiDB-lite"/>
    </source>
</evidence>
<feature type="region of interest" description="Disordered" evidence="1">
    <location>
        <begin position="185"/>
        <end position="216"/>
    </location>
</feature>
<feature type="compositionally biased region" description="Basic and acidic residues" evidence="1">
    <location>
        <begin position="198"/>
        <end position="210"/>
    </location>
</feature>
<protein>
    <submittedName>
        <fullName evidence="2">Uncharacterized protein</fullName>
    </submittedName>
</protein>
<evidence type="ECO:0000313" key="2">
    <source>
        <dbReference type="EMBL" id="CRZ01052.1"/>
    </source>
</evidence>
<feature type="non-terminal residue" evidence="2">
    <location>
        <position position="233"/>
    </location>
</feature>
<dbReference type="EMBL" id="HACM01000610">
    <property type="protein sequence ID" value="CRZ01052.1"/>
    <property type="molecule type" value="Transcribed_RNA"/>
</dbReference>
<accession>A0A0H5QHB2</accession>
<sequence length="233" mass="25489">MIQTPELNSSTSYERAGSSSRFSEVAMDDADVLPPDSAISFQSTDRFRPALEMAMHDEAIFQFPDGAILEQEVRSSLRDQSLAVTEQTMVQLPDSAISSFHSTDSSSPDPNIGNEFQIRSLNSAITQTTDPSLLESNSAMGAENDQTSELHSAINASDINQQQNRMSVPLKDVNDHMLQEAVDPGKQISKSGANKGQNVEEKNDGVEKNITDNTVQPNRVKKIDTVRMCNISP</sequence>
<name>A0A0H5QHB2_9EUKA</name>
<reference evidence="2" key="1">
    <citation type="submission" date="2015-04" db="EMBL/GenBank/DDBJ databases">
        <title>The genome sequence of the plant pathogenic Rhizarian Plasmodiophora brassicae reveals insights in its biotrophic life cycle and the origin of chitin synthesis.</title>
        <authorList>
            <person name="Schwelm A."/>
            <person name="Fogelqvist J."/>
            <person name="Knaust A."/>
            <person name="Julke S."/>
            <person name="Lilja T."/>
            <person name="Dhandapani V."/>
            <person name="Bonilla-Rosso G."/>
            <person name="Karlsson M."/>
            <person name="Shevchenko A."/>
            <person name="Choi S.R."/>
            <person name="Kim H.G."/>
            <person name="Park J.Y."/>
            <person name="Lim Y.P."/>
            <person name="Ludwig-Muller J."/>
            <person name="Dixelius C."/>
        </authorList>
    </citation>
    <scope>NUCLEOTIDE SEQUENCE</scope>
    <source>
        <tissue evidence="2">Potato root galls</tissue>
    </source>
</reference>
<feature type="compositionally biased region" description="Polar residues" evidence="1">
    <location>
        <begin position="188"/>
        <end position="197"/>
    </location>
</feature>
<organism evidence="2">
    <name type="scientific">Spongospora subterranea</name>
    <dbReference type="NCBI Taxonomy" id="70186"/>
    <lineage>
        <taxon>Eukaryota</taxon>
        <taxon>Sar</taxon>
        <taxon>Rhizaria</taxon>
        <taxon>Endomyxa</taxon>
        <taxon>Phytomyxea</taxon>
        <taxon>Plasmodiophorida</taxon>
        <taxon>Plasmodiophoridae</taxon>
        <taxon>Spongospora</taxon>
    </lineage>
</organism>
<proteinExistence type="predicted"/>